<accession>A0A0A0HVS9</accession>
<comment type="caution">
    <text evidence="1">The sequence shown here is derived from an EMBL/GenBank/DDBJ whole genome shotgun (WGS) entry which is preliminary data.</text>
</comment>
<gene>
    <name evidence="1" type="ORF">Z955_15730</name>
</gene>
<organism evidence="1 2">
    <name type="scientific">Clostridium botulinum C/D str. DC5</name>
    <dbReference type="NCBI Taxonomy" id="1443128"/>
    <lineage>
        <taxon>Bacteria</taxon>
        <taxon>Bacillati</taxon>
        <taxon>Bacillota</taxon>
        <taxon>Clostridia</taxon>
        <taxon>Eubacteriales</taxon>
        <taxon>Clostridiaceae</taxon>
        <taxon>Clostridium</taxon>
    </lineage>
</organism>
<dbReference type="AlphaFoldDB" id="A0A0A0HVS9"/>
<reference evidence="1 2" key="1">
    <citation type="submission" date="2014-01" db="EMBL/GenBank/DDBJ databases">
        <title>Plasmidome dynamics in the species complex Clostridium novyi sensu lato converts strains of independent lineages into distinctly different pathogens.</title>
        <authorList>
            <person name="Skarin H."/>
            <person name="Segerman B."/>
        </authorList>
    </citation>
    <scope>NUCLEOTIDE SEQUENCE [LARGE SCALE GENOMIC DNA]</scope>
    <source>
        <strain evidence="1 2">DC5</strain>
    </source>
</reference>
<dbReference type="EMBL" id="JDRY01000171">
    <property type="protein sequence ID" value="KGM93234.1"/>
    <property type="molecule type" value="Genomic_DNA"/>
</dbReference>
<sequence>MLMSNLLINGMDNKIIEIFNRLKSYTAIDGTFGFPVMKCGILLTVGLISFETIGLLLKNNDNIGETLNAYKVPEIATVGIILAMIKILL</sequence>
<evidence type="ECO:0000313" key="1">
    <source>
        <dbReference type="EMBL" id="KGM93234.1"/>
    </source>
</evidence>
<evidence type="ECO:0000313" key="2">
    <source>
        <dbReference type="Proteomes" id="UP000030014"/>
    </source>
</evidence>
<name>A0A0A0HVS9_CLOBO</name>
<proteinExistence type="predicted"/>
<protein>
    <submittedName>
        <fullName evidence="1">Uncharacterized protein</fullName>
    </submittedName>
</protein>
<dbReference type="Proteomes" id="UP000030014">
    <property type="component" value="Unassembled WGS sequence"/>
</dbReference>